<evidence type="ECO:0000259" key="2">
    <source>
        <dbReference type="Pfam" id="PF00582"/>
    </source>
</evidence>
<dbReference type="AlphaFoldDB" id="A0A839T047"/>
<organism evidence="3 4">
    <name type="scientific">Azomonas macrocytogenes</name>
    <name type="common">Azotobacter macrocytogenes</name>
    <dbReference type="NCBI Taxonomy" id="69962"/>
    <lineage>
        <taxon>Bacteria</taxon>
        <taxon>Pseudomonadati</taxon>
        <taxon>Pseudomonadota</taxon>
        <taxon>Gammaproteobacteria</taxon>
        <taxon>Pseudomonadales</taxon>
        <taxon>Pseudomonadaceae</taxon>
        <taxon>Azomonas</taxon>
    </lineage>
</organism>
<evidence type="ECO:0000313" key="3">
    <source>
        <dbReference type="EMBL" id="MBB3102349.1"/>
    </source>
</evidence>
<evidence type="ECO:0000256" key="1">
    <source>
        <dbReference type="ARBA" id="ARBA00008791"/>
    </source>
</evidence>
<dbReference type="Gene3D" id="3.40.50.12370">
    <property type="match status" value="1"/>
</dbReference>
<sequence length="282" mass="30943">MSRVLACIDGSQASRGICDGAAWASQRLNAPLLLLHILERKQHLDGNLSGSIGIGSREHLLAQLVALDEKHNRLALEQGCQILETARQRAQACGAVSVENRQRHGNLLQTINELQEQSLMLVLGKQGEDSEAMGQPIGSQLEPIIRASSRPLLITPPLFKAPRQAMIAFDGSETLCRNLGKPALPDLLRGLPVHLVLVGNASTELKKRLEWACALLLERGLEAKAVICPGEVEQTLLAYQTENRLDLVVMGAYGRSWIRHFLVGSITTNMLQHFETPLLLLR</sequence>
<dbReference type="Proteomes" id="UP000549250">
    <property type="component" value="Unassembled WGS sequence"/>
</dbReference>
<protein>
    <submittedName>
        <fullName evidence="3">Nucleotide-binding universal stress UspA family protein</fullName>
    </submittedName>
</protein>
<feature type="domain" description="UspA" evidence="2">
    <location>
        <begin position="2"/>
        <end position="156"/>
    </location>
</feature>
<dbReference type="InterPro" id="IPR006015">
    <property type="entry name" value="Universal_stress_UspA"/>
</dbReference>
<dbReference type="EMBL" id="JACHXI010000002">
    <property type="protein sequence ID" value="MBB3102349.1"/>
    <property type="molecule type" value="Genomic_DNA"/>
</dbReference>
<keyword evidence="4" id="KW-1185">Reference proteome</keyword>
<reference evidence="3 4" key="1">
    <citation type="submission" date="2020-08" db="EMBL/GenBank/DDBJ databases">
        <title>Genomic Encyclopedia of Type Strains, Phase III (KMG-III): the genomes of soil and plant-associated and newly described type strains.</title>
        <authorList>
            <person name="Whitman W."/>
        </authorList>
    </citation>
    <scope>NUCLEOTIDE SEQUENCE [LARGE SCALE GENOMIC DNA]</scope>
    <source>
        <strain evidence="3 4">CECT 4462</strain>
    </source>
</reference>
<feature type="domain" description="UspA" evidence="2">
    <location>
        <begin position="208"/>
        <end position="282"/>
    </location>
</feature>
<dbReference type="CDD" id="cd00293">
    <property type="entry name" value="USP-like"/>
    <property type="match status" value="2"/>
</dbReference>
<dbReference type="InterPro" id="IPR006016">
    <property type="entry name" value="UspA"/>
</dbReference>
<comment type="similarity">
    <text evidence="1">Belongs to the universal stress protein A family.</text>
</comment>
<gene>
    <name evidence="3" type="ORF">FHR87_000722</name>
</gene>
<dbReference type="PANTHER" id="PTHR46268">
    <property type="entry name" value="STRESS RESPONSE PROTEIN NHAX"/>
    <property type="match status" value="1"/>
</dbReference>
<evidence type="ECO:0000313" key="4">
    <source>
        <dbReference type="Proteomes" id="UP000549250"/>
    </source>
</evidence>
<proteinExistence type="inferred from homology"/>
<accession>A0A839T047</accession>
<dbReference type="Pfam" id="PF00582">
    <property type="entry name" value="Usp"/>
    <property type="match status" value="2"/>
</dbReference>
<dbReference type="PRINTS" id="PR01438">
    <property type="entry name" value="UNVRSLSTRESS"/>
</dbReference>
<comment type="caution">
    <text evidence="3">The sequence shown here is derived from an EMBL/GenBank/DDBJ whole genome shotgun (WGS) entry which is preliminary data.</text>
</comment>
<dbReference type="PANTHER" id="PTHR46268:SF6">
    <property type="entry name" value="UNIVERSAL STRESS PROTEIN UP12"/>
    <property type="match status" value="1"/>
</dbReference>
<name>A0A839T047_AZOMA</name>
<dbReference type="RefSeq" id="WP_183165342.1">
    <property type="nucleotide sequence ID" value="NZ_JACHXI010000002.1"/>
</dbReference>
<dbReference type="SUPFAM" id="SSF52402">
    <property type="entry name" value="Adenine nucleotide alpha hydrolases-like"/>
    <property type="match status" value="2"/>
</dbReference>